<gene>
    <name evidence="3" type="primary">Ipp</name>
    <name evidence="3" type="ORF">LOCC1_G000687</name>
</gene>
<evidence type="ECO:0000259" key="2">
    <source>
        <dbReference type="PROSITE" id="PS50097"/>
    </source>
</evidence>
<dbReference type="AlphaFoldDB" id="A0A8H8S6F7"/>
<feature type="domain" description="BTB" evidence="2">
    <location>
        <begin position="188"/>
        <end position="255"/>
    </location>
</feature>
<dbReference type="PROSITE" id="PS50097">
    <property type="entry name" value="BTB"/>
    <property type="match status" value="1"/>
</dbReference>
<dbReference type="Pfam" id="PF00651">
    <property type="entry name" value="BTB"/>
    <property type="match status" value="1"/>
</dbReference>
<sequence length="402" mass="45526">MAVLQVHVQYINIISDDRMHDYYVFTRAAVQIRDLDSALRVNTKSLPIWQWSEFKDGYGSMVKSPWREAIPPYSSPRTCKAVVSCTPVSVVPMNFSNKDASAYWISRRQGKGMEGLDSLSLAKTETASPSSISLSNLPLQHSFSTGSLTLRKESLSSTASTMTTESKSSGSDAKDTPDYGRELGLGMVDILIGPGKETFRVHKNLLCTKVPYFHKMFSGGFKEASEQAAKMPDDDPGTFGLFLEWLYAGRITPIPPIKPNGRDEHREIYFRRVKLYCFAEKIVCPKLMDYTMTVIISTHLRTNTLPRFEPITFVYQNSPSCSVLRKFMSLAVYRVVTKCSTEFWTNEDIREFLLRDEEGVMDLVKLLRHSSGKIAEDPSKMALCTFHVHPKTEECQFKIEKL</sequence>
<dbReference type="InterPro" id="IPR000210">
    <property type="entry name" value="BTB/POZ_dom"/>
</dbReference>
<evidence type="ECO:0000313" key="4">
    <source>
        <dbReference type="Proteomes" id="UP000443090"/>
    </source>
</evidence>
<dbReference type="CDD" id="cd18186">
    <property type="entry name" value="BTB_POZ_ZBTB_KLHL-like"/>
    <property type="match status" value="1"/>
</dbReference>
<dbReference type="SUPFAM" id="SSF54695">
    <property type="entry name" value="POZ domain"/>
    <property type="match status" value="1"/>
</dbReference>
<organism evidence="3 4">
    <name type="scientific">Lachnellula occidentalis</name>
    <dbReference type="NCBI Taxonomy" id="215460"/>
    <lineage>
        <taxon>Eukaryota</taxon>
        <taxon>Fungi</taxon>
        <taxon>Dikarya</taxon>
        <taxon>Ascomycota</taxon>
        <taxon>Pezizomycotina</taxon>
        <taxon>Leotiomycetes</taxon>
        <taxon>Helotiales</taxon>
        <taxon>Lachnaceae</taxon>
        <taxon>Lachnellula</taxon>
    </lineage>
</organism>
<feature type="region of interest" description="Disordered" evidence="1">
    <location>
        <begin position="154"/>
        <end position="178"/>
    </location>
</feature>
<evidence type="ECO:0000313" key="3">
    <source>
        <dbReference type="EMBL" id="TVY49193.1"/>
    </source>
</evidence>
<name>A0A8H8S6F7_9HELO</name>
<dbReference type="Proteomes" id="UP000443090">
    <property type="component" value="Unassembled WGS sequence"/>
</dbReference>
<dbReference type="PANTHER" id="PTHR47843:SF2">
    <property type="entry name" value="BTB DOMAIN-CONTAINING PROTEIN"/>
    <property type="match status" value="1"/>
</dbReference>
<evidence type="ECO:0000256" key="1">
    <source>
        <dbReference type="SAM" id="MobiDB-lite"/>
    </source>
</evidence>
<dbReference type="Gene3D" id="3.30.710.10">
    <property type="entry name" value="Potassium Channel Kv1.1, Chain A"/>
    <property type="match status" value="1"/>
</dbReference>
<comment type="caution">
    <text evidence="3">The sequence shown here is derived from an EMBL/GenBank/DDBJ whole genome shotgun (WGS) entry which is preliminary data.</text>
</comment>
<dbReference type="InterPro" id="IPR011333">
    <property type="entry name" value="SKP1/BTB/POZ_sf"/>
</dbReference>
<dbReference type="EMBL" id="QGMI01000019">
    <property type="protein sequence ID" value="TVY49193.1"/>
    <property type="molecule type" value="Genomic_DNA"/>
</dbReference>
<proteinExistence type="predicted"/>
<dbReference type="PANTHER" id="PTHR47843">
    <property type="entry name" value="BTB DOMAIN-CONTAINING PROTEIN-RELATED"/>
    <property type="match status" value="1"/>
</dbReference>
<accession>A0A8H8S6F7</accession>
<dbReference type="OrthoDB" id="194443at2759"/>
<protein>
    <submittedName>
        <fullName evidence="3">Actin-binding protein</fullName>
    </submittedName>
</protein>
<feature type="compositionally biased region" description="Polar residues" evidence="1">
    <location>
        <begin position="155"/>
        <end position="171"/>
    </location>
</feature>
<keyword evidence="4" id="KW-1185">Reference proteome</keyword>
<reference evidence="3 4" key="1">
    <citation type="submission" date="2018-05" db="EMBL/GenBank/DDBJ databases">
        <title>Genome sequencing and assembly of the regulated plant pathogen Lachnellula willkommii and related sister species for the development of diagnostic species identification markers.</title>
        <authorList>
            <person name="Giroux E."/>
            <person name="Bilodeau G."/>
        </authorList>
    </citation>
    <scope>NUCLEOTIDE SEQUENCE [LARGE SCALE GENOMIC DNA]</scope>
    <source>
        <strain evidence="3 4">CBS 160.35</strain>
    </source>
</reference>